<evidence type="ECO:0000259" key="6">
    <source>
        <dbReference type="PROSITE" id="PS50014"/>
    </source>
</evidence>
<dbReference type="SMART" id="SM00297">
    <property type="entry name" value="BROMO"/>
    <property type="match status" value="1"/>
</dbReference>
<proteinExistence type="predicted"/>
<evidence type="ECO:0000256" key="5">
    <source>
        <dbReference type="SAM" id="MobiDB-lite"/>
    </source>
</evidence>
<evidence type="ECO:0000313" key="8">
    <source>
        <dbReference type="Proteomes" id="UP000678499"/>
    </source>
</evidence>
<evidence type="ECO:0000256" key="3">
    <source>
        <dbReference type="ARBA" id="ARBA00023242"/>
    </source>
</evidence>
<organism evidence="7">
    <name type="scientific">Notodromas monacha</name>
    <dbReference type="NCBI Taxonomy" id="399045"/>
    <lineage>
        <taxon>Eukaryota</taxon>
        <taxon>Metazoa</taxon>
        <taxon>Ecdysozoa</taxon>
        <taxon>Arthropoda</taxon>
        <taxon>Crustacea</taxon>
        <taxon>Oligostraca</taxon>
        <taxon>Ostracoda</taxon>
        <taxon>Podocopa</taxon>
        <taxon>Podocopida</taxon>
        <taxon>Cypridocopina</taxon>
        <taxon>Cypridoidea</taxon>
        <taxon>Cyprididae</taxon>
        <taxon>Notodromas</taxon>
    </lineage>
</organism>
<sequence length="206" mass="21678">MKMPRGKWLCVTCAARTPTKKKSSKKKTASPACNNNNSDNGGGASATGAASGTSSAAGAVGGTANTAAANCVAGGTSSAFPPVNDSIYTFSENSPKSLSGDDATDAKPSSKSRSSASGAAGGRSSKKMHKKEKEMLVRELAPCRTVLDELEVHEDSWPFLVPVNTKQFPTYKKIIKNPMDLQTIRKRLDSTSKDQTSAKKMNCRKL</sequence>
<dbReference type="EMBL" id="CAJPEX010000538">
    <property type="protein sequence ID" value="CAG0916197.1"/>
    <property type="molecule type" value="Genomic_DNA"/>
</dbReference>
<name>A0A7R9BL91_9CRUS</name>
<feature type="domain" description="Bromo" evidence="6">
    <location>
        <begin position="151"/>
        <end position="206"/>
    </location>
</feature>
<keyword evidence="2 4" id="KW-0103">Bromodomain</keyword>
<evidence type="ECO:0000256" key="1">
    <source>
        <dbReference type="ARBA" id="ARBA00004123"/>
    </source>
</evidence>
<feature type="region of interest" description="Disordered" evidence="5">
    <location>
        <begin position="91"/>
        <end position="133"/>
    </location>
</feature>
<feature type="compositionally biased region" description="Low complexity" evidence="5">
    <location>
        <begin position="29"/>
        <end position="39"/>
    </location>
</feature>
<keyword evidence="8" id="KW-1185">Reference proteome</keyword>
<feature type="compositionally biased region" description="Basic residues" evidence="5">
    <location>
        <begin position="18"/>
        <end position="28"/>
    </location>
</feature>
<dbReference type="GO" id="GO:0005634">
    <property type="term" value="C:nucleus"/>
    <property type="evidence" value="ECO:0007669"/>
    <property type="project" value="UniProtKB-SubCell"/>
</dbReference>
<accession>A0A7R9BL91</accession>
<gene>
    <name evidence="7" type="ORF">NMOB1V02_LOCUS3823</name>
</gene>
<dbReference type="InterPro" id="IPR001487">
    <property type="entry name" value="Bromodomain"/>
</dbReference>
<dbReference type="GO" id="GO:0000785">
    <property type="term" value="C:chromatin"/>
    <property type="evidence" value="ECO:0007669"/>
    <property type="project" value="TreeGrafter"/>
</dbReference>
<dbReference type="Proteomes" id="UP000678499">
    <property type="component" value="Unassembled WGS sequence"/>
</dbReference>
<feature type="compositionally biased region" description="Low complexity" evidence="5">
    <location>
        <begin position="46"/>
        <end position="60"/>
    </location>
</feature>
<reference evidence="7" key="1">
    <citation type="submission" date="2020-11" db="EMBL/GenBank/DDBJ databases">
        <authorList>
            <person name="Tran Van P."/>
        </authorList>
    </citation>
    <scope>NUCLEOTIDE SEQUENCE</scope>
</reference>
<dbReference type="Pfam" id="PF00439">
    <property type="entry name" value="Bromodomain"/>
    <property type="match status" value="1"/>
</dbReference>
<comment type="subcellular location">
    <subcellularLocation>
        <location evidence="1">Nucleus</location>
    </subcellularLocation>
</comment>
<dbReference type="AlphaFoldDB" id="A0A7R9BL91"/>
<dbReference type="Gene3D" id="1.20.920.10">
    <property type="entry name" value="Bromodomain-like"/>
    <property type="match status" value="1"/>
</dbReference>
<dbReference type="PROSITE" id="PS50014">
    <property type="entry name" value="BROMODOMAIN_2"/>
    <property type="match status" value="1"/>
</dbReference>
<dbReference type="PANTHER" id="PTHR45915:SF2">
    <property type="entry name" value="TOUTATIS, ISOFORM E"/>
    <property type="match status" value="1"/>
</dbReference>
<dbReference type="EMBL" id="OA882575">
    <property type="protein sequence ID" value="CAD7276045.1"/>
    <property type="molecule type" value="Genomic_DNA"/>
</dbReference>
<protein>
    <recommendedName>
        <fullName evidence="6">Bromo domain-containing protein</fullName>
    </recommendedName>
</protein>
<evidence type="ECO:0000256" key="4">
    <source>
        <dbReference type="PROSITE-ProRule" id="PRU00035"/>
    </source>
</evidence>
<dbReference type="SUPFAM" id="SSF47370">
    <property type="entry name" value="Bromodomain"/>
    <property type="match status" value="1"/>
</dbReference>
<evidence type="ECO:0000256" key="2">
    <source>
        <dbReference type="ARBA" id="ARBA00023117"/>
    </source>
</evidence>
<dbReference type="PRINTS" id="PR00503">
    <property type="entry name" value="BROMODOMAIN"/>
</dbReference>
<evidence type="ECO:0000313" key="7">
    <source>
        <dbReference type="EMBL" id="CAD7276045.1"/>
    </source>
</evidence>
<dbReference type="InterPro" id="IPR036427">
    <property type="entry name" value="Bromodomain-like_sf"/>
</dbReference>
<dbReference type="OrthoDB" id="784962at2759"/>
<feature type="compositionally biased region" description="Low complexity" evidence="5">
    <location>
        <begin position="109"/>
        <end position="118"/>
    </location>
</feature>
<keyword evidence="3" id="KW-0539">Nucleus</keyword>
<dbReference type="PANTHER" id="PTHR45915">
    <property type="entry name" value="TRANSCRIPTION INTERMEDIARY FACTOR"/>
    <property type="match status" value="1"/>
</dbReference>
<feature type="region of interest" description="Disordered" evidence="5">
    <location>
        <begin position="16"/>
        <end position="60"/>
    </location>
</feature>